<dbReference type="Pfam" id="PF00248">
    <property type="entry name" value="Aldo_ket_red"/>
    <property type="match status" value="1"/>
</dbReference>
<dbReference type="Proteomes" id="UP000826651">
    <property type="component" value="Unassembled WGS sequence"/>
</dbReference>
<gene>
    <name evidence="2" type="ORF">KCQ71_19160</name>
</gene>
<sequence length="322" mass="34646">MHEFTLTSGDTNLSVSALCLGTMFMGTRTDPDTSFAILDAYYEAGGRFLDTANNYNAWLDGHGRDSEEVLGRWLAARGVRDEMTIATKVGAAKKDPALPLSVTPPTNYQGLEASLVRREAEQSLRTLGVERLDVYYAHVDDRELAIEEIAGTFGELAKAGTIGVGGMSNTTTWRFAQARAEAQRTGVPAFGVIQQESTYLQPRPGSRASNFVNGELLDYVAAHRDVTIVAYAPQSQGVYANPAKPLRPELDHAATPSRLAVLDQVAEELGATRNQVVLAWLLGGDVPQLPVFGASSLAQLQEALGALTVEIPTELRARLDAA</sequence>
<proteinExistence type="predicted"/>
<dbReference type="Gene3D" id="3.20.20.100">
    <property type="entry name" value="NADP-dependent oxidoreductase domain"/>
    <property type="match status" value="1"/>
</dbReference>
<organism evidence="2 3">
    <name type="scientific">Occultella gossypii</name>
    <dbReference type="NCBI Taxonomy" id="2800820"/>
    <lineage>
        <taxon>Bacteria</taxon>
        <taxon>Bacillati</taxon>
        <taxon>Actinomycetota</taxon>
        <taxon>Actinomycetes</taxon>
        <taxon>Micrococcales</taxon>
        <taxon>Ruaniaceae</taxon>
        <taxon>Occultella</taxon>
    </lineage>
</organism>
<protein>
    <submittedName>
        <fullName evidence="2">Aldo/keto reductase</fullName>
    </submittedName>
</protein>
<dbReference type="PANTHER" id="PTHR43364">
    <property type="entry name" value="NADH-SPECIFIC METHYLGLYOXAL REDUCTASE-RELATED"/>
    <property type="match status" value="1"/>
</dbReference>
<name>A0ABS7SG85_9MICO</name>
<dbReference type="PANTHER" id="PTHR43364:SF6">
    <property type="entry name" value="OXIDOREDUCTASE-RELATED"/>
    <property type="match status" value="1"/>
</dbReference>
<accession>A0ABS7SG85</accession>
<dbReference type="InterPro" id="IPR036812">
    <property type="entry name" value="NAD(P)_OxRdtase_dom_sf"/>
</dbReference>
<keyword evidence="3" id="KW-1185">Reference proteome</keyword>
<dbReference type="RefSeq" id="WP_223408915.1">
    <property type="nucleotide sequence ID" value="NZ_JAGSHT010000018.1"/>
</dbReference>
<dbReference type="SUPFAM" id="SSF51430">
    <property type="entry name" value="NAD(P)-linked oxidoreductase"/>
    <property type="match status" value="1"/>
</dbReference>
<evidence type="ECO:0000313" key="3">
    <source>
        <dbReference type="Proteomes" id="UP000826651"/>
    </source>
</evidence>
<feature type="domain" description="NADP-dependent oxidoreductase" evidence="1">
    <location>
        <begin position="18"/>
        <end position="321"/>
    </location>
</feature>
<comment type="caution">
    <text evidence="2">The sequence shown here is derived from an EMBL/GenBank/DDBJ whole genome shotgun (WGS) entry which is preliminary data.</text>
</comment>
<evidence type="ECO:0000313" key="2">
    <source>
        <dbReference type="EMBL" id="MBZ2198278.1"/>
    </source>
</evidence>
<dbReference type="InterPro" id="IPR050523">
    <property type="entry name" value="AKR_Detox_Biosynth"/>
</dbReference>
<reference evidence="2 3" key="1">
    <citation type="submission" date="2021-04" db="EMBL/GenBank/DDBJ databases">
        <title>Ruania sp. nov., isolated from sandy soil of mangrove forest.</title>
        <authorList>
            <person name="Ge X."/>
            <person name="Huang R."/>
            <person name="Liu W."/>
        </authorList>
    </citation>
    <scope>NUCLEOTIDE SEQUENCE [LARGE SCALE GENOMIC DNA]</scope>
    <source>
        <strain evidence="2 3">N2-46</strain>
    </source>
</reference>
<evidence type="ECO:0000259" key="1">
    <source>
        <dbReference type="Pfam" id="PF00248"/>
    </source>
</evidence>
<dbReference type="InterPro" id="IPR023210">
    <property type="entry name" value="NADP_OxRdtase_dom"/>
</dbReference>
<dbReference type="EMBL" id="JAGSHT010000018">
    <property type="protein sequence ID" value="MBZ2198278.1"/>
    <property type="molecule type" value="Genomic_DNA"/>
</dbReference>